<evidence type="ECO:0000256" key="3">
    <source>
        <dbReference type="ARBA" id="ARBA00022729"/>
    </source>
</evidence>
<evidence type="ECO:0000256" key="1">
    <source>
        <dbReference type="ARBA" id="ARBA00004167"/>
    </source>
</evidence>
<evidence type="ECO:0000256" key="6">
    <source>
        <dbReference type="SAM" id="SignalP"/>
    </source>
</evidence>
<evidence type="ECO:0000256" key="2">
    <source>
        <dbReference type="ARBA" id="ARBA00022692"/>
    </source>
</evidence>
<keyword evidence="5" id="KW-0472">Membrane</keyword>
<evidence type="ECO:0000256" key="5">
    <source>
        <dbReference type="ARBA" id="ARBA00023136"/>
    </source>
</evidence>
<keyword evidence="2" id="KW-0812">Transmembrane</keyword>
<feature type="signal peptide" evidence="6">
    <location>
        <begin position="1"/>
        <end position="20"/>
    </location>
</feature>
<keyword evidence="9" id="KW-1185">Reference proteome</keyword>
<gene>
    <name evidence="8" type="ORF">VitviT2T_019140</name>
</gene>
<dbReference type="EMBL" id="CP126660">
    <property type="protein sequence ID" value="WKA00820.1"/>
    <property type="molecule type" value="Genomic_DNA"/>
</dbReference>
<proteinExistence type="predicted"/>
<dbReference type="PANTHER" id="PTHR45631:SF44">
    <property type="entry name" value="CARBOHYDRATE-BINDING PROTEIN OF THE ER PROTEIN"/>
    <property type="match status" value="1"/>
</dbReference>
<reference evidence="8 9" key="1">
    <citation type="journal article" date="2023" name="Hortic Res">
        <title>The complete reference genome for grapevine (Vitis vinifera L.) genetics and breeding.</title>
        <authorList>
            <person name="Shi X."/>
            <person name="Cao S."/>
            <person name="Wang X."/>
            <person name="Huang S."/>
            <person name="Wang Y."/>
            <person name="Liu Z."/>
            <person name="Liu W."/>
            <person name="Leng X."/>
            <person name="Peng Y."/>
            <person name="Wang N."/>
            <person name="Wang Y."/>
            <person name="Ma Z."/>
            <person name="Xu X."/>
            <person name="Zhang F."/>
            <person name="Xue H."/>
            <person name="Zhong H."/>
            <person name="Wang Y."/>
            <person name="Zhang K."/>
            <person name="Velt A."/>
            <person name="Avia K."/>
            <person name="Holtgrawe D."/>
            <person name="Grimplet J."/>
            <person name="Matus J.T."/>
            <person name="Ware D."/>
            <person name="Wu X."/>
            <person name="Wang H."/>
            <person name="Liu C."/>
            <person name="Fang Y."/>
            <person name="Rustenholz C."/>
            <person name="Cheng Z."/>
            <person name="Xiao H."/>
            <person name="Zhou Y."/>
        </authorList>
    </citation>
    <scope>NUCLEOTIDE SEQUENCE [LARGE SCALE GENOMIC DNA]</scope>
    <source>
        <strain evidence="9">cv. Pinot noir / PN40024</strain>
        <tissue evidence="8">Leaf</tissue>
    </source>
</reference>
<dbReference type="Proteomes" id="UP001227230">
    <property type="component" value="Chromosome 13"/>
</dbReference>
<accession>A0ABY9CZN0</accession>
<keyword evidence="4" id="KW-1133">Transmembrane helix</keyword>
<evidence type="ECO:0000259" key="7">
    <source>
        <dbReference type="Pfam" id="PF12819"/>
    </source>
</evidence>
<organism evidence="8 9">
    <name type="scientific">Vitis vinifera</name>
    <name type="common">Grape</name>
    <dbReference type="NCBI Taxonomy" id="29760"/>
    <lineage>
        <taxon>Eukaryota</taxon>
        <taxon>Viridiplantae</taxon>
        <taxon>Streptophyta</taxon>
        <taxon>Embryophyta</taxon>
        <taxon>Tracheophyta</taxon>
        <taxon>Spermatophyta</taxon>
        <taxon>Magnoliopsida</taxon>
        <taxon>eudicotyledons</taxon>
        <taxon>Gunneridae</taxon>
        <taxon>Pentapetalae</taxon>
        <taxon>rosids</taxon>
        <taxon>Vitales</taxon>
        <taxon>Vitaceae</taxon>
        <taxon>Viteae</taxon>
        <taxon>Vitis</taxon>
    </lineage>
</organism>
<dbReference type="PANTHER" id="PTHR45631">
    <property type="entry name" value="OS07G0107800 PROTEIN-RELATED"/>
    <property type="match status" value="1"/>
</dbReference>
<name>A0ABY9CZN0_VITVI</name>
<comment type="subcellular location">
    <subcellularLocation>
        <location evidence="1">Membrane</location>
        <topology evidence="1">Single-pass membrane protein</topology>
    </subcellularLocation>
</comment>
<dbReference type="Pfam" id="PF12819">
    <property type="entry name" value="Malectin_like"/>
    <property type="match status" value="2"/>
</dbReference>
<evidence type="ECO:0000313" key="9">
    <source>
        <dbReference type="Proteomes" id="UP001227230"/>
    </source>
</evidence>
<feature type="domain" description="Malectin-like" evidence="7">
    <location>
        <begin position="268"/>
        <end position="440"/>
    </location>
</feature>
<dbReference type="InterPro" id="IPR024788">
    <property type="entry name" value="Malectin-like_Carb-bd_dom"/>
</dbReference>
<protein>
    <recommendedName>
        <fullName evidence="7">Malectin-like domain-containing protein</fullName>
    </recommendedName>
</protein>
<evidence type="ECO:0000256" key="4">
    <source>
        <dbReference type="ARBA" id="ARBA00022989"/>
    </source>
</evidence>
<sequence length="443" mass="49939">MEKPVQILLVFLAFHLLGAASNEGELDDRLVEYRLRRQQFSRCRRLNFMGNRHQLHQSRLQHAGYNYIVRAGFYYGNYDGLSKPPTFDLKLDRENWTTVNTSSSVDGGLPIYHEAIYLTRSGNLTVCLVQTRDGEVPFISSLEGVPITNLYEEVLDTTTATLHLVARTNFGGSEVIKFPDDSYNRVWTRGAIPPNCHANVSIPIGYSIDIENAPPISMLLNYIESVNVSYPITLDVNLPLQYSTPLPAYFVFYFADLASTRVQGWWSIDCGSSSSHVVDGSISWEIDTNYTKADSNRRVPQNQAVEEMNTLRFFPNQTDNNCYVIPLKFPGFNHIVRAGFYYGNYDGLSKPPTFDLKLDRENWTTVNTSSSVDGGLPIYHEAIYLTRSGNLTVCLVQTMDREVPFISSLEGVPIRNIYEEVLDTTTATLHLVASTNFGGSEVR</sequence>
<evidence type="ECO:0000313" key="8">
    <source>
        <dbReference type="EMBL" id="WKA00820.1"/>
    </source>
</evidence>
<keyword evidence="3 6" id="KW-0732">Signal</keyword>
<feature type="domain" description="Malectin-like" evidence="7">
    <location>
        <begin position="59"/>
        <end position="260"/>
    </location>
</feature>
<feature type="chain" id="PRO_5045662631" description="Malectin-like domain-containing protein" evidence="6">
    <location>
        <begin position="21"/>
        <end position="443"/>
    </location>
</feature>